<name>A0A481S8M0_9ACTN</name>
<evidence type="ECO:0000256" key="1">
    <source>
        <dbReference type="ARBA" id="ARBA00010617"/>
    </source>
</evidence>
<evidence type="ECO:0000313" key="8">
    <source>
        <dbReference type="EMBL" id="MET9850203.1"/>
    </source>
</evidence>
<evidence type="ECO:0000313" key="10">
    <source>
        <dbReference type="Proteomes" id="UP001550210"/>
    </source>
</evidence>
<dbReference type="Proteomes" id="UP001550210">
    <property type="component" value="Unassembled WGS sequence"/>
</dbReference>
<dbReference type="GO" id="GO:0016705">
    <property type="term" value="F:oxidoreductase activity, acting on paired donors, with incorporation or reduction of molecular oxygen"/>
    <property type="evidence" value="ECO:0007669"/>
    <property type="project" value="InterPro"/>
</dbReference>
<dbReference type="FunFam" id="1.10.630.10:FF:000018">
    <property type="entry name" value="Cytochrome P450 monooxygenase"/>
    <property type="match status" value="1"/>
</dbReference>
<dbReference type="InterPro" id="IPR017972">
    <property type="entry name" value="Cyt_P450_CS"/>
</dbReference>
<gene>
    <name evidence="9" type="primary">ossF</name>
    <name evidence="8" type="ORF">ABZZ21_37775</name>
</gene>
<dbReference type="PANTHER" id="PTHR46696">
    <property type="entry name" value="P450, PUTATIVE (EUROFUNG)-RELATED"/>
    <property type="match status" value="1"/>
</dbReference>
<dbReference type="AlphaFoldDB" id="A0A481S8M0"/>
<dbReference type="SUPFAM" id="SSF48264">
    <property type="entry name" value="Cytochrome P450"/>
    <property type="match status" value="1"/>
</dbReference>
<evidence type="ECO:0000256" key="3">
    <source>
        <dbReference type="ARBA" id="ARBA00022723"/>
    </source>
</evidence>
<accession>A0A481S8M0</accession>
<dbReference type="RefSeq" id="WP_055522220.1">
    <property type="nucleotide sequence ID" value="NZ_JBEGHN010000023.1"/>
</dbReference>
<dbReference type="Gene3D" id="1.10.630.10">
    <property type="entry name" value="Cytochrome P450"/>
    <property type="match status" value="1"/>
</dbReference>
<keyword evidence="4 7" id="KW-0560">Oxidoreductase</keyword>
<dbReference type="PANTHER" id="PTHR46696:SF1">
    <property type="entry name" value="CYTOCHROME P450 YJIB-RELATED"/>
    <property type="match status" value="1"/>
</dbReference>
<protein>
    <submittedName>
        <fullName evidence="9">Cytochrome P450</fullName>
    </submittedName>
</protein>
<dbReference type="Pfam" id="PF00067">
    <property type="entry name" value="p450"/>
    <property type="match status" value="1"/>
</dbReference>
<dbReference type="GO" id="GO:0020037">
    <property type="term" value="F:heme binding"/>
    <property type="evidence" value="ECO:0007669"/>
    <property type="project" value="InterPro"/>
</dbReference>
<organism evidence="9">
    <name type="scientific">Streptomyces ossamyceticus</name>
    <dbReference type="NCBI Taxonomy" id="249581"/>
    <lineage>
        <taxon>Bacteria</taxon>
        <taxon>Bacillati</taxon>
        <taxon>Actinomycetota</taxon>
        <taxon>Actinomycetes</taxon>
        <taxon>Kitasatosporales</taxon>
        <taxon>Streptomycetaceae</taxon>
        <taxon>Streptomyces</taxon>
    </lineage>
</organism>
<reference evidence="9" key="1">
    <citation type="submission" date="2018-08" db="EMBL/GenBank/DDBJ databases">
        <title>Biosynthetic gene cluster for the macrocyclic polyketide ossamycin, bearing an unusual appended spiroacetal moiety.</title>
        <authorList>
            <person name="Bilyk O."/>
            <person name="Samborskyy M."/>
            <person name="Leadlay P."/>
        </authorList>
    </citation>
    <scope>NUCLEOTIDE SEQUENCE</scope>
    <source>
        <strain evidence="9">DSM 40824</strain>
    </source>
</reference>
<proteinExistence type="inferred from homology"/>
<dbReference type="GO" id="GO:0005506">
    <property type="term" value="F:iron ion binding"/>
    <property type="evidence" value="ECO:0007669"/>
    <property type="project" value="InterPro"/>
</dbReference>
<evidence type="ECO:0000256" key="7">
    <source>
        <dbReference type="RuleBase" id="RU000461"/>
    </source>
</evidence>
<keyword evidence="2 7" id="KW-0349">Heme</keyword>
<evidence type="ECO:0000313" key="9">
    <source>
        <dbReference type="EMBL" id="QBG82535.1"/>
    </source>
</evidence>
<evidence type="ECO:0000256" key="4">
    <source>
        <dbReference type="ARBA" id="ARBA00023002"/>
    </source>
</evidence>
<dbReference type="GO" id="GO:0004497">
    <property type="term" value="F:monooxygenase activity"/>
    <property type="evidence" value="ECO:0007669"/>
    <property type="project" value="UniProtKB-KW"/>
</dbReference>
<evidence type="ECO:0000256" key="5">
    <source>
        <dbReference type="ARBA" id="ARBA00023004"/>
    </source>
</evidence>
<comment type="similarity">
    <text evidence="1 7">Belongs to the cytochrome P450 family.</text>
</comment>
<sequence>MDVAENIHRFPMSEPVGFAYPPCYREIQEKEPLARIRMAYGMEARLVTRHADVRTVLSDPRFSRAATVGADVPRPTPVLLHDTSILSLDPPEHTRLRKLVAQAFTMRSVEAMRPRVEKAVDALLDAIEEQGPPADLVTALARPLPLTVICDMLGVPDAQSDTFRGLAHTMFTGTAQSEVETAVVQMVALVTELVAERRRTPSDDLLGRLVLARDNDDRLGEEELVSLALALLVGGFENTAHEIANFAALVLRSPAHLAELRAAPELVPSAVEEMLRIAPLSVTGGFVRIAVDDVELSTGTIRKGEAVVIDTQAANLDPAVFDDPTEMDFHRSPNPHLIFGHGAHRCIGAELARVELQVALGSLLRRFPGLALAIPPESIEFAGGVLRGPACLPVTW</sequence>
<keyword evidence="10" id="KW-1185">Reference proteome</keyword>
<dbReference type="PROSITE" id="PS00086">
    <property type="entry name" value="CYTOCHROME_P450"/>
    <property type="match status" value="1"/>
</dbReference>
<keyword evidence="3 7" id="KW-0479">Metal-binding</keyword>
<dbReference type="InterPro" id="IPR036396">
    <property type="entry name" value="Cyt_P450_sf"/>
</dbReference>
<dbReference type="InterPro" id="IPR001128">
    <property type="entry name" value="Cyt_P450"/>
</dbReference>
<evidence type="ECO:0000256" key="2">
    <source>
        <dbReference type="ARBA" id="ARBA00022617"/>
    </source>
</evidence>
<evidence type="ECO:0000256" key="6">
    <source>
        <dbReference type="ARBA" id="ARBA00023033"/>
    </source>
</evidence>
<dbReference type="InterPro" id="IPR002397">
    <property type="entry name" value="Cyt_P450_B"/>
</dbReference>
<keyword evidence="5 7" id="KW-0408">Iron</keyword>
<reference evidence="8 10" key="2">
    <citation type="submission" date="2024-06" db="EMBL/GenBank/DDBJ databases">
        <title>The Natural Products Discovery Center: Release of the First 8490 Sequenced Strains for Exploring Actinobacteria Biosynthetic Diversity.</title>
        <authorList>
            <person name="Kalkreuter E."/>
            <person name="Kautsar S.A."/>
            <person name="Yang D."/>
            <person name="Bader C.D."/>
            <person name="Teijaro C.N."/>
            <person name="Fluegel L."/>
            <person name="Davis C.M."/>
            <person name="Simpson J.R."/>
            <person name="Lauterbach L."/>
            <person name="Steele A.D."/>
            <person name="Gui C."/>
            <person name="Meng S."/>
            <person name="Li G."/>
            <person name="Viehrig K."/>
            <person name="Ye F."/>
            <person name="Su P."/>
            <person name="Kiefer A.F."/>
            <person name="Nichols A."/>
            <person name="Cepeda A.J."/>
            <person name="Yan W."/>
            <person name="Fan B."/>
            <person name="Jiang Y."/>
            <person name="Adhikari A."/>
            <person name="Zheng C.-J."/>
            <person name="Schuster L."/>
            <person name="Cowan T.M."/>
            <person name="Smanski M.J."/>
            <person name="Chevrette M.G."/>
            <person name="De Carvalho L.P.S."/>
            <person name="Shen B."/>
        </authorList>
    </citation>
    <scope>NUCLEOTIDE SEQUENCE [LARGE SCALE GENOMIC DNA]</scope>
    <source>
        <strain evidence="8 10">NPDC006434</strain>
    </source>
</reference>
<dbReference type="EMBL" id="MH763624">
    <property type="protein sequence ID" value="QBG82535.1"/>
    <property type="molecule type" value="Genomic_DNA"/>
</dbReference>
<dbReference type="EMBL" id="JBEXPZ010000067">
    <property type="protein sequence ID" value="MET9850203.1"/>
    <property type="molecule type" value="Genomic_DNA"/>
</dbReference>
<dbReference type="CDD" id="cd11031">
    <property type="entry name" value="Cyp158A-like"/>
    <property type="match status" value="1"/>
</dbReference>
<dbReference type="PRINTS" id="PR00359">
    <property type="entry name" value="BP450"/>
</dbReference>
<keyword evidence="6 7" id="KW-0503">Monooxygenase</keyword>